<comment type="catalytic activity">
    <reaction evidence="12 13 14">
        <text>tRNA(Lys) + L-lysine + ATP = L-lysyl-tRNA(Lys) + AMP + diphosphate</text>
        <dbReference type="Rhea" id="RHEA:20792"/>
        <dbReference type="Rhea" id="RHEA-COMP:9696"/>
        <dbReference type="Rhea" id="RHEA-COMP:9697"/>
        <dbReference type="ChEBI" id="CHEBI:30616"/>
        <dbReference type="ChEBI" id="CHEBI:32551"/>
        <dbReference type="ChEBI" id="CHEBI:33019"/>
        <dbReference type="ChEBI" id="CHEBI:78442"/>
        <dbReference type="ChEBI" id="CHEBI:78529"/>
        <dbReference type="ChEBI" id="CHEBI:456215"/>
        <dbReference type="EC" id="6.1.1.6"/>
    </reaction>
</comment>
<dbReference type="AlphaFoldDB" id="A0A1I1HFE1"/>
<comment type="subcellular location">
    <subcellularLocation>
        <location evidence="1 13">Cytoplasm</location>
    </subcellularLocation>
</comment>
<dbReference type="InterPro" id="IPR045864">
    <property type="entry name" value="aa-tRNA-synth_II/BPL/LPL"/>
</dbReference>
<dbReference type="GO" id="GO:0005524">
    <property type="term" value="F:ATP binding"/>
    <property type="evidence" value="ECO:0007669"/>
    <property type="project" value="UniProtKB-UniRule"/>
</dbReference>
<evidence type="ECO:0000256" key="13">
    <source>
        <dbReference type="HAMAP-Rule" id="MF_00252"/>
    </source>
</evidence>
<evidence type="ECO:0000256" key="14">
    <source>
        <dbReference type="RuleBase" id="RU000336"/>
    </source>
</evidence>
<sequence>MTDQIQDENKLIAERRGKLDAIRENCPANGHPNQFNREHYTLDLQAEFGEKSKEELVELNQVVSIAGRILAKRGPFYVVQDMKGRIQAYAAKPVQKDLKEKYGQLDIGDIIGVTGALNKSGKGDLYVDMAEYQLLTKSLRPLPEKFHGLSDQETKYRQRYVDLITNEETRKTFRIRSKVVEGIRRFLAERDFMEVETPMLQTIPGGATARPFETHHNALDIDMYLRIAPELYLKRLVVGGFERVFEINRNFRNEGLSTRHNPEFTMIEFYQAYADYNDLMNLTEDMLRTVATDVLGSPIVINTTKDEAGEVVDTVEYDFGQPFTRITMADAILKYNPDFKAEVFQDPENHFEELKAYAKQVNVRIPEKCVWGPGKFLCEIFEETAEHKLIQPTFITAYPWEVSPLARRNDDNAFVTDRFEFFVGGRELANGFSELNDAADQAERFSRQVEEKDAGDDEAMHFDEDYIRALEYGLPPTAGEGIGIDRLVMLFTDSPTIKDVILFPHMRPEAE</sequence>
<dbReference type="STRING" id="1123010.SAMN02745724_01172"/>
<dbReference type="EMBL" id="FOLO01000006">
    <property type="protein sequence ID" value="SFC22302.1"/>
    <property type="molecule type" value="Genomic_DNA"/>
</dbReference>
<dbReference type="Pfam" id="PF00152">
    <property type="entry name" value="tRNA-synt_2"/>
    <property type="match status" value="1"/>
</dbReference>
<evidence type="ECO:0000313" key="17">
    <source>
        <dbReference type="Proteomes" id="UP000198862"/>
    </source>
</evidence>
<dbReference type="InterPro" id="IPR004365">
    <property type="entry name" value="NA-bd_OB_tRNA"/>
</dbReference>
<evidence type="ECO:0000256" key="11">
    <source>
        <dbReference type="ARBA" id="ARBA00023146"/>
    </source>
</evidence>
<dbReference type="GO" id="GO:0000287">
    <property type="term" value="F:magnesium ion binding"/>
    <property type="evidence" value="ECO:0007669"/>
    <property type="project" value="UniProtKB-UniRule"/>
</dbReference>
<keyword evidence="11 13" id="KW-0030">Aminoacyl-tRNA synthetase</keyword>
<dbReference type="InterPro" id="IPR004364">
    <property type="entry name" value="Aa-tRNA-synt_II"/>
</dbReference>
<gene>
    <name evidence="13" type="primary">lysS</name>
    <name evidence="16" type="ORF">SAMN02745724_01172</name>
</gene>
<evidence type="ECO:0000256" key="9">
    <source>
        <dbReference type="ARBA" id="ARBA00022842"/>
    </source>
</evidence>
<feature type="binding site" evidence="13">
    <location>
        <position position="427"/>
    </location>
    <ligand>
        <name>Mg(2+)</name>
        <dbReference type="ChEBI" id="CHEBI:18420"/>
        <label>1</label>
    </ligand>
</feature>
<name>A0A1I1HFE1_9GAMM</name>
<dbReference type="GO" id="GO:0004824">
    <property type="term" value="F:lysine-tRNA ligase activity"/>
    <property type="evidence" value="ECO:0007669"/>
    <property type="project" value="UniProtKB-UniRule"/>
</dbReference>
<dbReference type="InterPro" id="IPR006195">
    <property type="entry name" value="aa-tRNA-synth_II"/>
</dbReference>
<dbReference type="GO" id="GO:0000049">
    <property type="term" value="F:tRNA binding"/>
    <property type="evidence" value="ECO:0007669"/>
    <property type="project" value="TreeGrafter"/>
</dbReference>
<feature type="domain" description="Aminoacyl-transfer RNA synthetases class-II family profile" evidence="15">
    <location>
        <begin position="173"/>
        <end position="508"/>
    </location>
</feature>
<comment type="similarity">
    <text evidence="2 13">Belongs to the class-II aminoacyl-tRNA synthetase family.</text>
</comment>
<proteinExistence type="inferred from homology"/>
<accession>A0A1I1HFE1</accession>
<dbReference type="OrthoDB" id="9802326at2"/>
<evidence type="ECO:0000256" key="10">
    <source>
        <dbReference type="ARBA" id="ARBA00022917"/>
    </source>
</evidence>
<evidence type="ECO:0000256" key="3">
    <source>
        <dbReference type="ARBA" id="ARBA00011738"/>
    </source>
</evidence>
<dbReference type="EC" id="6.1.1.6" evidence="13"/>
<evidence type="ECO:0000256" key="1">
    <source>
        <dbReference type="ARBA" id="ARBA00004496"/>
    </source>
</evidence>
<keyword evidence="17" id="KW-1185">Reference proteome</keyword>
<dbReference type="GO" id="GO:0042803">
    <property type="term" value="F:protein homodimerization activity"/>
    <property type="evidence" value="ECO:0007669"/>
    <property type="project" value="UniProtKB-ARBA"/>
</dbReference>
<keyword evidence="5 13" id="KW-0436">Ligase</keyword>
<dbReference type="InterPro" id="IPR002313">
    <property type="entry name" value="Lys-tRNA-ligase_II"/>
</dbReference>
<reference evidence="16 17" key="1">
    <citation type="submission" date="2016-10" db="EMBL/GenBank/DDBJ databases">
        <authorList>
            <person name="de Groot N.N."/>
        </authorList>
    </citation>
    <scope>NUCLEOTIDE SEQUENCE [LARGE SCALE GENOMIC DNA]</scope>
    <source>
        <strain evidence="16 17">DSM 6059</strain>
    </source>
</reference>
<dbReference type="SUPFAM" id="SSF50249">
    <property type="entry name" value="Nucleic acid-binding proteins"/>
    <property type="match status" value="1"/>
</dbReference>
<comment type="subunit">
    <text evidence="3 13">Homodimer.</text>
</comment>
<feature type="binding site" evidence="13">
    <location>
        <position position="427"/>
    </location>
    <ligand>
        <name>Mg(2+)</name>
        <dbReference type="ChEBI" id="CHEBI:18420"/>
        <label>2</label>
    </ligand>
</feature>
<keyword evidence="10 13" id="KW-0648">Protein biosynthesis</keyword>
<dbReference type="Gene3D" id="3.30.930.10">
    <property type="entry name" value="Bira Bifunctional Protein, Domain 2"/>
    <property type="match status" value="1"/>
</dbReference>
<evidence type="ECO:0000259" key="15">
    <source>
        <dbReference type="PROSITE" id="PS50862"/>
    </source>
</evidence>
<evidence type="ECO:0000256" key="5">
    <source>
        <dbReference type="ARBA" id="ARBA00022598"/>
    </source>
</evidence>
<dbReference type="Gene3D" id="2.40.50.140">
    <property type="entry name" value="Nucleic acid-binding proteins"/>
    <property type="match status" value="1"/>
</dbReference>
<dbReference type="PANTHER" id="PTHR42918">
    <property type="entry name" value="LYSYL-TRNA SYNTHETASE"/>
    <property type="match status" value="1"/>
</dbReference>
<dbReference type="InterPro" id="IPR044136">
    <property type="entry name" value="Lys-tRNA-ligase_II_N"/>
</dbReference>
<keyword evidence="4 13" id="KW-0963">Cytoplasm</keyword>
<evidence type="ECO:0000313" key="16">
    <source>
        <dbReference type="EMBL" id="SFC22302.1"/>
    </source>
</evidence>
<evidence type="ECO:0000256" key="7">
    <source>
        <dbReference type="ARBA" id="ARBA00022741"/>
    </source>
</evidence>
<evidence type="ECO:0000256" key="4">
    <source>
        <dbReference type="ARBA" id="ARBA00022490"/>
    </source>
</evidence>
<dbReference type="Pfam" id="PF01336">
    <property type="entry name" value="tRNA_anti-codon"/>
    <property type="match status" value="1"/>
</dbReference>
<dbReference type="GO" id="GO:0006430">
    <property type="term" value="P:lysyl-tRNA aminoacylation"/>
    <property type="evidence" value="ECO:0007669"/>
    <property type="project" value="UniProtKB-UniRule"/>
</dbReference>
<dbReference type="PRINTS" id="PR00982">
    <property type="entry name" value="TRNASYNTHLYS"/>
</dbReference>
<dbReference type="InterPro" id="IPR018149">
    <property type="entry name" value="Lys-tRNA-synth_II_C"/>
</dbReference>
<dbReference type="NCBIfam" id="TIGR00499">
    <property type="entry name" value="lysS_bact"/>
    <property type="match status" value="1"/>
</dbReference>
<evidence type="ECO:0000256" key="6">
    <source>
        <dbReference type="ARBA" id="ARBA00022723"/>
    </source>
</evidence>
<dbReference type="PROSITE" id="PS50862">
    <property type="entry name" value="AA_TRNA_LIGASE_II"/>
    <property type="match status" value="1"/>
</dbReference>
<dbReference type="PANTHER" id="PTHR42918:SF15">
    <property type="entry name" value="LYSINE--TRNA LIGASE, CHLOROPLASTIC_MITOCHONDRIAL"/>
    <property type="match status" value="1"/>
</dbReference>
<dbReference type="NCBIfam" id="NF001756">
    <property type="entry name" value="PRK00484.1"/>
    <property type="match status" value="1"/>
</dbReference>
<dbReference type="FunFam" id="2.40.50.140:FF:000024">
    <property type="entry name" value="Lysine--tRNA ligase"/>
    <property type="match status" value="1"/>
</dbReference>
<evidence type="ECO:0000256" key="8">
    <source>
        <dbReference type="ARBA" id="ARBA00022840"/>
    </source>
</evidence>
<evidence type="ECO:0000256" key="2">
    <source>
        <dbReference type="ARBA" id="ARBA00008226"/>
    </source>
</evidence>
<evidence type="ECO:0000256" key="12">
    <source>
        <dbReference type="ARBA" id="ARBA00048573"/>
    </source>
</evidence>
<dbReference type="InterPro" id="IPR012340">
    <property type="entry name" value="NA-bd_OB-fold"/>
</dbReference>
<dbReference type="CDD" id="cd00775">
    <property type="entry name" value="LysRS_core"/>
    <property type="match status" value="1"/>
</dbReference>
<dbReference type="RefSeq" id="WP_091981450.1">
    <property type="nucleotide sequence ID" value="NZ_FOLO01000006.1"/>
</dbReference>
<dbReference type="Proteomes" id="UP000198862">
    <property type="component" value="Unassembled WGS sequence"/>
</dbReference>
<organism evidence="16 17">
    <name type="scientific">Pseudoalteromonas denitrificans DSM 6059</name>
    <dbReference type="NCBI Taxonomy" id="1123010"/>
    <lineage>
        <taxon>Bacteria</taxon>
        <taxon>Pseudomonadati</taxon>
        <taxon>Pseudomonadota</taxon>
        <taxon>Gammaproteobacteria</taxon>
        <taxon>Alteromonadales</taxon>
        <taxon>Pseudoalteromonadaceae</taxon>
        <taxon>Pseudoalteromonas</taxon>
    </lineage>
</organism>
<keyword evidence="6 13" id="KW-0479">Metal-binding</keyword>
<dbReference type="SUPFAM" id="SSF55681">
    <property type="entry name" value="Class II aaRS and biotin synthetases"/>
    <property type="match status" value="1"/>
</dbReference>
<keyword evidence="9 13" id="KW-0460">Magnesium</keyword>
<comment type="cofactor">
    <cofactor evidence="13 14">
        <name>Mg(2+)</name>
        <dbReference type="ChEBI" id="CHEBI:18420"/>
    </cofactor>
    <text evidence="13 14">Binds 3 Mg(2+) ions per subunit.</text>
</comment>
<dbReference type="GO" id="GO:0005829">
    <property type="term" value="C:cytosol"/>
    <property type="evidence" value="ECO:0007669"/>
    <property type="project" value="UniProtKB-ARBA"/>
</dbReference>
<dbReference type="HAMAP" id="MF_00252">
    <property type="entry name" value="Lys_tRNA_synth_class2"/>
    <property type="match status" value="1"/>
</dbReference>
<keyword evidence="7 13" id="KW-0547">Nucleotide-binding</keyword>
<keyword evidence="8 13" id="KW-0067">ATP-binding</keyword>
<dbReference type="FunFam" id="3.30.930.10:FF:000001">
    <property type="entry name" value="Lysine--tRNA ligase"/>
    <property type="match status" value="1"/>
</dbReference>
<dbReference type="CDD" id="cd04322">
    <property type="entry name" value="LysRS_N"/>
    <property type="match status" value="1"/>
</dbReference>
<protein>
    <recommendedName>
        <fullName evidence="13">Lysine--tRNA ligase</fullName>
        <ecNumber evidence="13">6.1.1.6</ecNumber>
    </recommendedName>
    <alternativeName>
        <fullName evidence="13">Lysyl-tRNA synthetase</fullName>
        <shortName evidence="13">LysRS</shortName>
    </alternativeName>
</protein>
<feature type="binding site" evidence="13">
    <location>
        <position position="420"/>
    </location>
    <ligand>
        <name>Mg(2+)</name>
        <dbReference type="ChEBI" id="CHEBI:18420"/>
        <label>1</label>
    </ligand>
</feature>